<dbReference type="STRING" id="30732.ENSOMEP00000021673"/>
<dbReference type="Proteomes" id="UP000261560">
    <property type="component" value="Unplaced"/>
</dbReference>
<dbReference type="InterPro" id="IPR016024">
    <property type="entry name" value="ARM-type_fold"/>
</dbReference>
<dbReference type="GO" id="GO:0030036">
    <property type="term" value="P:actin cytoskeleton organization"/>
    <property type="evidence" value="ECO:0007669"/>
    <property type="project" value="InterPro"/>
</dbReference>
<dbReference type="AlphaFoldDB" id="A0A3B3CV23"/>
<evidence type="ECO:0000313" key="3">
    <source>
        <dbReference type="Ensembl" id="ENSOMEP00000021673.1"/>
    </source>
</evidence>
<protein>
    <recommendedName>
        <fullName evidence="2">Formin GTPase-binding domain-containing protein</fullName>
    </recommendedName>
</protein>
<dbReference type="Gene3D" id="1.25.10.10">
    <property type="entry name" value="Leucine-rich Repeat Variant"/>
    <property type="match status" value="1"/>
</dbReference>
<dbReference type="SUPFAM" id="SSF48371">
    <property type="entry name" value="ARM repeat"/>
    <property type="match status" value="1"/>
</dbReference>
<dbReference type="InterPro" id="IPR010473">
    <property type="entry name" value="GTPase-bd"/>
</dbReference>
<feature type="domain" description="Formin GTPase-binding" evidence="2">
    <location>
        <begin position="44"/>
        <end position="93"/>
    </location>
</feature>
<evidence type="ECO:0000256" key="1">
    <source>
        <dbReference type="SAM" id="MobiDB-lite"/>
    </source>
</evidence>
<dbReference type="InterPro" id="IPR011989">
    <property type="entry name" value="ARM-like"/>
</dbReference>
<dbReference type="Pfam" id="PF06371">
    <property type="entry name" value="Drf_GBD"/>
    <property type="match status" value="1"/>
</dbReference>
<organism evidence="3 4">
    <name type="scientific">Oryzias melastigma</name>
    <name type="common">Marine medaka</name>
    <dbReference type="NCBI Taxonomy" id="30732"/>
    <lineage>
        <taxon>Eukaryota</taxon>
        <taxon>Metazoa</taxon>
        <taxon>Chordata</taxon>
        <taxon>Craniata</taxon>
        <taxon>Vertebrata</taxon>
        <taxon>Euteleostomi</taxon>
        <taxon>Actinopterygii</taxon>
        <taxon>Neopterygii</taxon>
        <taxon>Teleostei</taxon>
        <taxon>Neoteleostei</taxon>
        <taxon>Acanthomorphata</taxon>
        <taxon>Ovalentaria</taxon>
        <taxon>Atherinomorphae</taxon>
        <taxon>Beloniformes</taxon>
        <taxon>Adrianichthyidae</taxon>
        <taxon>Oryziinae</taxon>
        <taxon>Oryzias</taxon>
    </lineage>
</organism>
<evidence type="ECO:0000313" key="4">
    <source>
        <dbReference type="Proteomes" id="UP000261560"/>
    </source>
</evidence>
<dbReference type="PaxDb" id="30732-ENSOMEP00000021673"/>
<dbReference type="GO" id="GO:0031267">
    <property type="term" value="F:small GTPase binding"/>
    <property type="evidence" value="ECO:0007669"/>
    <property type="project" value="InterPro"/>
</dbReference>
<evidence type="ECO:0000259" key="2">
    <source>
        <dbReference type="Pfam" id="PF06371"/>
    </source>
</evidence>
<dbReference type="GO" id="GO:0003779">
    <property type="term" value="F:actin binding"/>
    <property type="evidence" value="ECO:0007669"/>
    <property type="project" value="InterPro"/>
</dbReference>
<keyword evidence="4" id="KW-1185">Reference proteome</keyword>
<dbReference type="OMA" id="PEIRMIN"/>
<accession>A0A3B3CV23</accession>
<reference evidence="3" key="2">
    <citation type="submission" date="2025-09" db="UniProtKB">
        <authorList>
            <consortium name="Ensembl"/>
        </authorList>
    </citation>
    <scope>IDENTIFICATION</scope>
</reference>
<sequence length="113" mass="13009">MASSEKQPWGRSLAAFFPCCHKESNQPEIRMINEKPPQQPDQPAPPPQELDAMFAELVEELELSGEHRQAMFALPAEKKWQIYCSKKAVRKRRTSAGRFLQRTPTQTLLLNLF</sequence>
<name>A0A3B3CV23_ORYME</name>
<dbReference type="GeneTree" id="ENSGT00940000156452"/>
<reference evidence="3" key="1">
    <citation type="submission" date="2025-08" db="UniProtKB">
        <authorList>
            <consortium name="Ensembl"/>
        </authorList>
    </citation>
    <scope>IDENTIFICATION</scope>
</reference>
<dbReference type="Ensembl" id="ENSOMET00000036719.1">
    <property type="protein sequence ID" value="ENSOMEP00000021673.1"/>
    <property type="gene ID" value="ENSOMEG00000023597.1"/>
</dbReference>
<feature type="region of interest" description="Disordered" evidence="1">
    <location>
        <begin position="27"/>
        <end position="48"/>
    </location>
</feature>
<proteinExistence type="predicted"/>
<feature type="compositionally biased region" description="Pro residues" evidence="1">
    <location>
        <begin position="37"/>
        <end position="48"/>
    </location>
</feature>